<comment type="cofactor">
    <cofactor evidence="1 6">
        <name>Zn(2+)</name>
        <dbReference type="ChEBI" id="CHEBI:29105"/>
    </cofactor>
</comment>
<keyword evidence="5" id="KW-0560">Oxidoreductase</keyword>
<dbReference type="Gene3D" id="3.40.50.720">
    <property type="entry name" value="NAD(P)-binding Rossmann-like Domain"/>
    <property type="match status" value="1"/>
</dbReference>
<gene>
    <name evidence="9" type="primary">BDH2_2</name>
    <name evidence="9" type="ORF">Cantr_07636</name>
</gene>
<organism evidence="9 10">
    <name type="scientific">Candida viswanathii</name>
    <dbReference type="NCBI Taxonomy" id="5486"/>
    <lineage>
        <taxon>Eukaryota</taxon>
        <taxon>Fungi</taxon>
        <taxon>Dikarya</taxon>
        <taxon>Ascomycota</taxon>
        <taxon>Saccharomycotina</taxon>
        <taxon>Pichiomycetes</taxon>
        <taxon>Debaryomycetaceae</taxon>
        <taxon>Candida/Lodderomyces clade</taxon>
        <taxon>Candida</taxon>
    </lineage>
</organism>
<dbReference type="PROSITE" id="PS00059">
    <property type="entry name" value="ADH_ZINC"/>
    <property type="match status" value="1"/>
</dbReference>
<dbReference type="InterPro" id="IPR036291">
    <property type="entry name" value="NAD(P)-bd_dom_sf"/>
</dbReference>
<name>A0A367XZV7_9ASCO</name>
<dbReference type="PANTHER" id="PTHR43161">
    <property type="entry name" value="SORBITOL DEHYDROGENASE"/>
    <property type="match status" value="1"/>
</dbReference>
<dbReference type="GO" id="GO:0000721">
    <property type="term" value="F:(R,R)-butanediol dehydrogenase activity"/>
    <property type="evidence" value="ECO:0007669"/>
    <property type="project" value="TreeGrafter"/>
</dbReference>
<dbReference type="PANTHER" id="PTHR43161:SF23">
    <property type="entry name" value="(R,R)-BUTANEDIOL DEHYDROGENASE-RELATED"/>
    <property type="match status" value="1"/>
</dbReference>
<feature type="domain" description="Alcohol dehydrogenase-like C-terminal" evidence="7">
    <location>
        <begin position="244"/>
        <end position="379"/>
    </location>
</feature>
<keyword evidence="4 6" id="KW-0862">Zinc</keyword>
<proteinExistence type="inferred from homology"/>
<feature type="domain" description="Alcohol dehydrogenase-like N-terminal" evidence="8">
    <location>
        <begin position="69"/>
        <end position="201"/>
    </location>
</feature>
<comment type="similarity">
    <text evidence="2 6">Belongs to the zinc-containing alcohol dehydrogenase family.</text>
</comment>
<evidence type="ECO:0000259" key="8">
    <source>
        <dbReference type="Pfam" id="PF08240"/>
    </source>
</evidence>
<dbReference type="InterPro" id="IPR002328">
    <property type="entry name" value="ADH_Zn_CS"/>
</dbReference>
<evidence type="ECO:0000256" key="1">
    <source>
        <dbReference type="ARBA" id="ARBA00001947"/>
    </source>
</evidence>
<dbReference type="CDD" id="cd08233">
    <property type="entry name" value="butanediol_DH_like"/>
    <property type="match status" value="1"/>
</dbReference>
<keyword evidence="10" id="KW-1185">Reference proteome</keyword>
<evidence type="ECO:0000256" key="2">
    <source>
        <dbReference type="ARBA" id="ARBA00008072"/>
    </source>
</evidence>
<comment type="caution">
    <text evidence="9">The sequence shown here is derived from an EMBL/GenBank/DDBJ whole genome shotgun (WGS) entry which is preliminary data.</text>
</comment>
<accession>A0A367XZV7</accession>
<evidence type="ECO:0000259" key="7">
    <source>
        <dbReference type="Pfam" id="PF00107"/>
    </source>
</evidence>
<dbReference type="GO" id="GO:0005737">
    <property type="term" value="C:cytoplasm"/>
    <property type="evidence" value="ECO:0007669"/>
    <property type="project" value="TreeGrafter"/>
</dbReference>
<evidence type="ECO:0000256" key="3">
    <source>
        <dbReference type="ARBA" id="ARBA00022723"/>
    </source>
</evidence>
<evidence type="ECO:0000256" key="4">
    <source>
        <dbReference type="ARBA" id="ARBA00022833"/>
    </source>
</evidence>
<dbReference type="InterPro" id="IPR013154">
    <property type="entry name" value="ADH-like_N"/>
</dbReference>
<dbReference type="Pfam" id="PF00107">
    <property type="entry name" value="ADH_zinc_N"/>
    <property type="match status" value="1"/>
</dbReference>
<evidence type="ECO:0000256" key="5">
    <source>
        <dbReference type="ARBA" id="ARBA00023002"/>
    </source>
</evidence>
<evidence type="ECO:0000313" key="9">
    <source>
        <dbReference type="EMBL" id="RCK59138.1"/>
    </source>
</evidence>
<dbReference type="InterPro" id="IPR011032">
    <property type="entry name" value="GroES-like_sf"/>
</dbReference>
<reference evidence="9 10" key="1">
    <citation type="submission" date="2018-06" db="EMBL/GenBank/DDBJ databases">
        <title>Whole genome sequencing of Candida tropicalis (genome annotated by CSBL at Korea University).</title>
        <authorList>
            <person name="Ahn J."/>
        </authorList>
    </citation>
    <scope>NUCLEOTIDE SEQUENCE [LARGE SCALE GENOMIC DNA]</scope>
    <source>
        <strain evidence="9 10">ATCC 20962</strain>
    </source>
</reference>
<dbReference type="STRING" id="5486.A0A367XZV7"/>
<dbReference type="Pfam" id="PF08240">
    <property type="entry name" value="ADH_N"/>
    <property type="match status" value="1"/>
</dbReference>
<dbReference type="InterPro" id="IPR013149">
    <property type="entry name" value="ADH-like_C"/>
</dbReference>
<dbReference type="SUPFAM" id="SSF50129">
    <property type="entry name" value="GroES-like"/>
    <property type="match status" value="1"/>
</dbReference>
<dbReference type="AlphaFoldDB" id="A0A367XZV7"/>
<evidence type="ECO:0000313" key="10">
    <source>
        <dbReference type="Proteomes" id="UP000253472"/>
    </source>
</evidence>
<protein>
    <submittedName>
        <fullName evidence="9">Putative diacetyl reductase [(R)-acetoin forming] 2</fullName>
    </submittedName>
</protein>
<dbReference type="EMBL" id="QLNQ01000027">
    <property type="protein sequence ID" value="RCK59138.1"/>
    <property type="molecule type" value="Genomic_DNA"/>
</dbReference>
<dbReference type="Gene3D" id="3.90.180.10">
    <property type="entry name" value="Medium-chain alcohol dehydrogenases, catalytic domain"/>
    <property type="match status" value="1"/>
</dbReference>
<sequence length="423" mass="46812">MFKRFQTQLIRNFKGPLVSTPKSRIRLFTTSITRRQTPSIPNEMQAIEYFGNKDLRYVTNKPVPSIQHPHDVKIKISHCGICGSDLHEYLDGPIFFDGETNPITHKHKAGQSIGHELCGVVVEVGSEVEEGLKPGTHVVVEANGTCLDRQYLLKDEPEDICGACARGRYNACKKLNFYGLGFSDGGMADYMVVTSNRVIPYDPKVIPDDIAALVEPLAVAYHGVRQSRIDDEPKPQTLIIGGGPIGLCTIFALKGHKVDVKDIVLSEPAAARRELAESFGVRTFNPFEFKDADEQIKKLVQMTTSNAGFSHVYDCSGNKFTFNTMVKTLGAGGVGTNLAIWPHVPVDLYMLDVTLNELVLTASMGYTKEDFQLVVKAFEEGLIDPKEVAKLVSKRVALKDGIEHGILDLINNKEKYIKILLHP</sequence>
<dbReference type="Proteomes" id="UP000253472">
    <property type="component" value="Unassembled WGS sequence"/>
</dbReference>
<dbReference type="OrthoDB" id="5363962at2759"/>
<dbReference type="GO" id="GO:0008270">
    <property type="term" value="F:zinc ion binding"/>
    <property type="evidence" value="ECO:0007669"/>
    <property type="project" value="InterPro"/>
</dbReference>
<dbReference type="SUPFAM" id="SSF51735">
    <property type="entry name" value="NAD(P)-binding Rossmann-fold domains"/>
    <property type="match status" value="1"/>
</dbReference>
<dbReference type="GO" id="GO:0034079">
    <property type="term" value="P:butanediol biosynthetic process"/>
    <property type="evidence" value="ECO:0007669"/>
    <property type="project" value="TreeGrafter"/>
</dbReference>
<keyword evidence="3 6" id="KW-0479">Metal-binding</keyword>
<evidence type="ECO:0000256" key="6">
    <source>
        <dbReference type="RuleBase" id="RU361277"/>
    </source>
</evidence>